<organism evidence="1 2">
    <name type="scientific">Paenibacillus gansuensis</name>
    <dbReference type="NCBI Taxonomy" id="306542"/>
    <lineage>
        <taxon>Bacteria</taxon>
        <taxon>Bacillati</taxon>
        <taxon>Bacillota</taxon>
        <taxon>Bacilli</taxon>
        <taxon>Bacillales</taxon>
        <taxon>Paenibacillaceae</taxon>
        <taxon>Paenibacillus</taxon>
    </lineage>
</organism>
<dbReference type="SUPFAM" id="SSF51445">
    <property type="entry name" value="(Trans)glycosidases"/>
    <property type="match status" value="1"/>
</dbReference>
<accession>A0ABW5PAI0</accession>
<protein>
    <recommendedName>
        <fullName evidence="3">Glycoside hydrolase</fullName>
    </recommendedName>
</protein>
<dbReference type="RefSeq" id="WP_377601014.1">
    <property type="nucleotide sequence ID" value="NZ_JBHUME010000005.1"/>
</dbReference>
<proteinExistence type="predicted"/>
<keyword evidence="2" id="KW-1185">Reference proteome</keyword>
<evidence type="ECO:0000313" key="2">
    <source>
        <dbReference type="Proteomes" id="UP001597541"/>
    </source>
</evidence>
<dbReference type="Gene3D" id="3.20.20.70">
    <property type="entry name" value="Aldolase class I"/>
    <property type="match status" value="1"/>
</dbReference>
<name>A0ABW5PAI0_9BACL</name>
<gene>
    <name evidence="1" type="ORF">ACFSUF_05745</name>
</gene>
<dbReference type="EMBL" id="JBHUME010000005">
    <property type="protein sequence ID" value="MFD2611926.1"/>
    <property type="molecule type" value="Genomic_DNA"/>
</dbReference>
<dbReference type="InterPro" id="IPR013785">
    <property type="entry name" value="Aldolase_TIM"/>
</dbReference>
<sequence length="608" mass="68406">MLIHRENDVLHIKGDPYKLTFAKDRPFVFVEDGSGNLLMELFVPSSIHTLTGRDDTVEILGSWEVEEQGETCVASIEAKSSLWERKVYRFRCTKTRFTYEMEVDGHGQLAEVNYFGGYYSGHVRWGSGFFWSGQRFEQGFNPEPNGQEVNYFAPTGGSVIDLMGVPLPGKGDWFFTPPPFCFAFEGAQNWVGMGIEARPGHNTFTEFSYHAQFGFYLSLSYEGHTTVNGSYVLPAIGFDFADTEYGALAAHVKSLHEQGYVKLGKPEEKPDWWTEPIFCGWGSQCYAASVAQDRAPNFARQELYEQFMDVLDENGVTPGIVVLDDKWQAQYGENFVDEEKWPDLQGFIRRQHQEGKKVLLWLKAWDPEGIPAEECIRNAGGLPIAFDPTNPDFEMRLRTSIRNMLSAEGYDADGFKIDFSARIPSGPGIRAYGSEWGLELMKKYLWILYDESKSVKPDALIMSHTPHPYLADVVDMIRLNDINTGKDVVEAMTLRAKVAAIGCPDAIIDTDNWPITNKSDWRDYVSLQAELGVPSLYYVSHIDSTKEALEPEDYALIRKAWDDARRNKGMGRIAEEAKLGIGERKTAGTVDSMALTGAKDAANGAWWA</sequence>
<dbReference type="InterPro" id="IPR017853">
    <property type="entry name" value="GH"/>
</dbReference>
<comment type="caution">
    <text evidence="1">The sequence shown here is derived from an EMBL/GenBank/DDBJ whole genome shotgun (WGS) entry which is preliminary data.</text>
</comment>
<evidence type="ECO:0000313" key="1">
    <source>
        <dbReference type="EMBL" id="MFD2611926.1"/>
    </source>
</evidence>
<dbReference type="Proteomes" id="UP001597541">
    <property type="component" value="Unassembled WGS sequence"/>
</dbReference>
<evidence type="ECO:0008006" key="3">
    <source>
        <dbReference type="Google" id="ProtNLM"/>
    </source>
</evidence>
<reference evidence="2" key="1">
    <citation type="journal article" date="2019" name="Int. J. Syst. Evol. Microbiol.">
        <title>The Global Catalogue of Microorganisms (GCM) 10K type strain sequencing project: providing services to taxonomists for standard genome sequencing and annotation.</title>
        <authorList>
            <consortium name="The Broad Institute Genomics Platform"/>
            <consortium name="The Broad Institute Genome Sequencing Center for Infectious Disease"/>
            <person name="Wu L."/>
            <person name="Ma J."/>
        </authorList>
    </citation>
    <scope>NUCLEOTIDE SEQUENCE [LARGE SCALE GENOMIC DNA]</scope>
    <source>
        <strain evidence="2">KCTC 3950</strain>
    </source>
</reference>